<proteinExistence type="inferred from homology"/>
<evidence type="ECO:0000313" key="24">
    <source>
        <dbReference type="EMBL" id="ALB78301.1"/>
    </source>
</evidence>
<dbReference type="PANTHER" id="PTHR42829:SF2">
    <property type="entry name" value="NADH-UBIQUINONE OXIDOREDUCTASE CHAIN 5"/>
    <property type="match status" value="1"/>
</dbReference>
<evidence type="ECO:0000259" key="22">
    <source>
        <dbReference type="Pfam" id="PF00662"/>
    </source>
</evidence>
<dbReference type="RefSeq" id="YP_009166733.1">
    <property type="nucleotide sequence ID" value="NC_027955.1"/>
</dbReference>
<keyword evidence="8 20" id="KW-0934">Plastid</keyword>
<feature type="transmembrane region" description="Helical" evidence="20">
    <location>
        <begin position="548"/>
        <end position="568"/>
    </location>
</feature>
<keyword evidence="13" id="KW-1278">Translocase</keyword>
<evidence type="ECO:0000259" key="21">
    <source>
        <dbReference type="Pfam" id="PF00361"/>
    </source>
</evidence>
<evidence type="ECO:0000259" key="23">
    <source>
        <dbReference type="Pfam" id="PF01010"/>
    </source>
</evidence>
<keyword evidence="11 20" id="KW-0521">NADP</keyword>
<dbReference type="GeneID" id="26038322"/>
<dbReference type="InterPro" id="IPR001516">
    <property type="entry name" value="Proton_antipo_N"/>
</dbReference>
<comment type="catalytic activity">
    <reaction evidence="18 20">
        <text>a plastoquinone + NADPH + (n+1) H(+)(in) = a plastoquinol + NADP(+) + n H(+)(out)</text>
        <dbReference type="Rhea" id="RHEA:42612"/>
        <dbReference type="Rhea" id="RHEA-COMP:9561"/>
        <dbReference type="Rhea" id="RHEA-COMP:9562"/>
        <dbReference type="ChEBI" id="CHEBI:15378"/>
        <dbReference type="ChEBI" id="CHEBI:17757"/>
        <dbReference type="ChEBI" id="CHEBI:57783"/>
        <dbReference type="ChEBI" id="CHEBI:58349"/>
        <dbReference type="ChEBI" id="CHEBI:62192"/>
    </reaction>
</comment>
<keyword evidence="7 20" id="KW-0150">Chloroplast</keyword>
<evidence type="ECO:0000256" key="3">
    <source>
        <dbReference type="ARBA" id="ARBA00008200"/>
    </source>
</evidence>
<organism evidence="24">
    <name type="scientific">Tanaecium tetragonolobum</name>
    <dbReference type="NCBI Taxonomy" id="353963"/>
    <lineage>
        <taxon>Eukaryota</taxon>
        <taxon>Viridiplantae</taxon>
        <taxon>Streptophyta</taxon>
        <taxon>Embryophyta</taxon>
        <taxon>Tracheophyta</taxon>
        <taxon>Spermatophyta</taxon>
        <taxon>Magnoliopsida</taxon>
        <taxon>eudicotyledons</taxon>
        <taxon>Gunneridae</taxon>
        <taxon>Pentapetalae</taxon>
        <taxon>asterids</taxon>
        <taxon>lamiids</taxon>
        <taxon>Lamiales</taxon>
        <taxon>Bignoniaceae</taxon>
        <taxon>Bignonieae</taxon>
        <taxon>Tanaecium</taxon>
    </lineage>
</organism>
<dbReference type="EMBL" id="KR534325">
    <property type="protein sequence ID" value="ALB78301.1"/>
    <property type="molecule type" value="Genomic_DNA"/>
</dbReference>
<evidence type="ECO:0000256" key="10">
    <source>
        <dbReference type="ARBA" id="ARBA00022719"/>
    </source>
</evidence>
<evidence type="ECO:0000256" key="20">
    <source>
        <dbReference type="RuleBase" id="RU364062"/>
    </source>
</evidence>
<feature type="transmembrane region" description="Helical" evidence="20">
    <location>
        <begin position="85"/>
        <end position="109"/>
    </location>
</feature>
<dbReference type="GO" id="GO:0042773">
    <property type="term" value="P:ATP synthesis coupled electron transport"/>
    <property type="evidence" value="ECO:0007669"/>
    <property type="project" value="InterPro"/>
</dbReference>
<comment type="similarity">
    <text evidence="3 20">Belongs to the complex I subunit 5 family.</text>
</comment>
<geneLocation type="chloroplast" evidence="24"/>
<evidence type="ECO:0000256" key="18">
    <source>
        <dbReference type="ARBA" id="ARBA00047726"/>
    </source>
</evidence>
<feature type="domain" description="NADH-Ubiquinone oxidoreductase (complex I) chain 5 N-terminal" evidence="22">
    <location>
        <begin position="75"/>
        <end position="125"/>
    </location>
</feature>
<dbReference type="Pfam" id="PF00662">
    <property type="entry name" value="Proton_antipo_N"/>
    <property type="match status" value="1"/>
</dbReference>
<evidence type="ECO:0000256" key="12">
    <source>
        <dbReference type="ARBA" id="ARBA00022957"/>
    </source>
</evidence>
<evidence type="ECO:0000256" key="6">
    <source>
        <dbReference type="ARBA" id="ARBA00022448"/>
    </source>
</evidence>
<dbReference type="Gene3D" id="1.20.5.2700">
    <property type="match status" value="1"/>
</dbReference>
<reference evidence="24" key="1">
    <citation type="journal article" date="2015" name="PLoS ONE">
        <title>Complete Chloroplast Genome of Tanaecium tetragonolobum: The First Bignoniaceae Plastome.</title>
        <authorList>
            <person name="Nazareno A.G."/>
            <person name="Carlsen M."/>
            <person name="Lohmann L.G."/>
        </authorList>
    </citation>
    <scope>NUCLEOTIDE SEQUENCE</scope>
</reference>
<dbReference type="Pfam" id="PF01010">
    <property type="entry name" value="Proton_antipo_C"/>
    <property type="match status" value="1"/>
</dbReference>
<feature type="transmembrane region" description="Helical" evidence="20">
    <location>
        <begin position="723"/>
        <end position="741"/>
    </location>
</feature>
<feature type="domain" description="NADH:ubiquinone/plastoquinone oxidoreductase chloroplast chain 5 C-terminal" evidence="23">
    <location>
        <begin position="448"/>
        <end position="690"/>
    </location>
</feature>
<dbReference type="GO" id="GO:0009535">
    <property type="term" value="C:chloroplast thylakoid membrane"/>
    <property type="evidence" value="ECO:0007669"/>
    <property type="project" value="UniProtKB-SubCell"/>
</dbReference>
<dbReference type="PRINTS" id="PR01434">
    <property type="entry name" value="NADHDHGNASE5"/>
</dbReference>
<dbReference type="GO" id="GO:0008137">
    <property type="term" value="F:NADH dehydrogenase (ubiquinone) activity"/>
    <property type="evidence" value="ECO:0007669"/>
    <property type="project" value="InterPro"/>
</dbReference>
<dbReference type="InterPro" id="IPR003945">
    <property type="entry name" value="NU5C-like"/>
</dbReference>
<feature type="transmembrane region" description="Helical" evidence="20">
    <location>
        <begin position="606"/>
        <end position="624"/>
    </location>
</feature>
<keyword evidence="12 20" id="KW-0618">Plastoquinone</keyword>
<name>A0A0M5IHQ6_9LAMI</name>
<sequence>MEQTYQHAWIIPFLPLLVPMLIGVGLLLFPTATKNLRRMWAFPSILLLSIVMIFATNLSIQQINTSSIYQYVWSWALDNDFSLEFGYLIDPLTSIMLMLITTVGIMVLIYSDNYMAHDQGYLRFFAYMSFFSTSMLGLVTSSNLVQIYIFWELVGMCSYLLVGFWFTRPPAANACQKAFVTNRVGDFGLLLGILGFYWITGSFEFRDLFEIFNNLISNNEVNCPFVTLCAALLFAGAVAKSAQFPLHVWLPDAMEGPTPISALIHAATMVAAGIFLVARLLPLFIVIPYIMNLISLIGLITVLLGATLALAQKDIKRGLAYSTMSQLGYMMLALGMGSYRSALFHLITHAYSKALLFLGSGSVIRSMETIVGYSPDKSQNMVLMGGLRKHVPITKTSFLLGTLSLCGIPPLACFWSKDEILNDSWLYSPIFAIIAWATAGLTAFYMFRIYLLTFEGHLSVHFQNYSGSQNTPLYSISLWGKGCSQKINKNFRLLRMNNNESSSFFSKKTYRSDETVRKTNRGWPFINIVPKDTKKPFSYPYESDNTMLFPLLVLVLFTLFVGSLGIPFNQEGRDLDILAKWLAPSINLLHQKSKDSTNWYEFLKDAIFSVSIAYFGIFLASFLYKPIYSSFKNFDLINLFVKTGPKRSRWDKILNVLYDWSYNRAYIDAFYTTSLTGAIRGLAQLTHFFDRRVIDGITNGVGIMSFFVGEGIKYVGGGRISSYLFFYFSCVSIFLISLLIYTF</sequence>
<evidence type="ECO:0000256" key="17">
    <source>
        <dbReference type="ARBA" id="ARBA00023136"/>
    </source>
</evidence>
<keyword evidence="9 20" id="KW-0812">Transmembrane</keyword>
<keyword evidence="16 20" id="KW-0793">Thylakoid</keyword>
<feature type="transmembrane region" description="Helical" evidence="20">
    <location>
        <begin position="121"/>
        <end position="139"/>
    </location>
</feature>
<feature type="transmembrane region" description="Helical" evidence="20">
    <location>
        <begin position="262"/>
        <end position="287"/>
    </location>
</feature>
<protein>
    <recommendedName>
        <fullName evidence="5 20">NAD(P)H-quinone oxidoreductase subunit 5, chloroplastic</fullName>
        <ecNumber evidence="20">7.1.1.-</ecNumber>
    </recommendedName>
    <alternativeName>
        <fullName evidence="20">NADH-plastoquinone oxidoreductase subunit 5</fullName>
    </alternativeName>
</protein>
<keyword evidence="17 20" id="KW-0472">Membrane</keyword>
<evidence type="ECO:0000256" key="8">
    <source>
        <dbReference type="ARBA" id="ARBA00022640"/>
    </source>
</evidence>
<dbReference type="InterPro" id="IPR002128">
    <property type="entry name" value="NADH_UbQ_OxRdtase_chlpt_su5_C"/>
</dbReference>
<dbReference type="NCBIfam" id="TIGR01974">
    <property type="entry name" value="NDH_I_L"/>
    <property type="match status" value="1"/>
</dbReference>
<feature type="transmembrane region" description="Helical" evidence="20">
    <location>
        <begin position="318"/>
        <end position="339"/>
    </location>
</feature>
<evidence type="ECO:0000256" key="16">
    <source>
        <dbReference type="ARBA" id="ARBA00023078"/>
    </source>
</evidence>
<evidence type="ECO:0000256" key="15">
    <source>
        <dbReference type="ARBA" id="ARBA00023027"/>
    </source>
</evidence>
<feature type="transmembrane region" description="Helical" evidence="20">
    <location>
        <begin position="187"/>
        <end position="205"/>
    </location>
</feature>
<comment type="function">
    <text evidence="1 20">NDH shuttles electrons from NAD(P)H:plastoquinone, via FMN and iron-sulfur (Fe-S) centers, to quinones in the photosynthetic chain and possibly in a chloroplast respiratory chain. The immediate electron acceptor for the enzyme in this species is believed to be plastoquinone. Couples the redox reaction to proton translocation, and thus conserves the redox energy in a proton gradient.</text>
</comment>
<dbReference type="Pfam" id="PF00361">
    <property type="entry name" value="Proton_antipo_M"/>
    <property type="match status" value="1"/>
</dbReference>
<comment type="subunit">
    <text evidence="4 20">NDH is composed of at least 16 different subunits, 5 of which are encoded in the nucleus.</text>
</comment>
<feature type="transmembrane region" description="Helical" evidence="20">
    <location>
        <begin position="393"/>
        <end position="412"/>
    </location>
</feature>
<dbReference type="GO" id="GO:0015990">
    <property type="term" value="P:electron transport coupled proton transport"/>
    <property type="evidence" value="ECO:0007669"/>
    <property type="project" value="TreeGrafter"/>
</dbReference>
<keyword evidence="15 20" id="KW-0520">NAD</keyword>
<dbReference type="GO" id="GO:0003954">
    <property type="term" value="F:NADH dehydrogenase activity"/>
    <property type="evidence" value="ECO:0007669"/>
    <property type="project" value="TreeGrafter"/>
</dbReference>
<evidence type="ECO:0000256" key="7">
    <source>
        <dbReference type="ARBA" id="ARBA00022528"/>
    </source>
</evidence>
<dbReference type="InterPro" id="IPR018393">
    <property type="entry name" value="NADHpl_OxRdtase_5_subgr"/>
</dbReference>
<feature type="domain" description="NADH:quinone oxidoreductase/Mrp antiporter transmembrane" evidence="21">
    <location>
        <begin position="141"/>
        <end position="441"/>
    </location>
</feature>
<evidence type="ECO:0000256" key="4">
    <source>
        <dbReference type="ARBA" id="ARBA00011199"/>
    </source>
</evidence>
<evidence type="ECO:0000256" key="1">
    <source>
        <dbReference type="ARBA" id="ARBA00004059"/>
    </source>
</evidence>
<evidence type="ECO:0000256" key="5">
    <source>
        <dbReference type="ARBA" id="ARBA00018648"/>
    </source>
</evidence>
<dbReference type="EC" id="7.1.1.-" evidence="20"/>
<accession>A0A0M5IHQ6</accession>
<dbReference type="NCBIfam" id="NF005141">
    <property type="entry name" value="PRK06590.1"/>
    <property type="match status" value="1"/>
</dbReference>
<keyword evidence="10 20" id="KW-0874">Quinone</keyword>
<dbReference type="AlphaFoldDB" id="A0A0M5IHQ6"/>
<evidence type="ECO:0000256" key="11">
    <source>
        <dbReference type="ARBA" id="ARBA00022857"/>
    </source>
</evidence>
<keyword evidence="6 20" id="KW-0813">Transport</keyword>
<dbReference type="PRINTS" id="PR01435">
    <property type="entry name" value="NPOXDRDTASE5"/>
</dbReference>
<dbReference type="PANTHER" id="PTHR42829">
    <property type="entry name" value="NADH-UBIQUINONE OXIDOREDUCTASE CHAIN 5"/>
    <property type="match status" value="1"/>
</dbReference>
<feature type="transmembrane region" description="Helical" evidence="20">
    <location>
        <begin position="293"/>
        <end position="311"/>
    </location>
</feature>
<gene>
    <name evidence="20 24" type="primary">ndhF</name>
</gene>
<dbReference type="GO" id="GO:0048038">
    <property type="term" value="F:quinone binding"/>
    <property type="evidence" value="ECO:0007669"/>
    <property type="project" value="UniProtKB-KW"/>
</dbReference>
<comment type="catalytic activity">
    <reaction evidence="19 20">
        <text>a plastoquinone + NADH + (n+1) H(+)(in) = a plastoquinol + NAD(+) + n H(+)(out)</text>
        <dbReference type="Rhea" id="RHEA:42608"/>
        <dbReference type="Rhea" id="RHEA-COMP:9561"/>
        <dbReference type="Rhea" id="RHEA-COMP:9562"/>
        <dbReference type="ChEBI" id="CHEBI:15378"/>
        <dbReference type="ChEBI" id="CHEBI:17757"/>
        <dbReference type="ChEBI" id="CHEBI:57540"/>
        <dbReference type="ChEBI" id="CHEBI:57945"/>
        <dbReference type="ChEBI" id="CHEBI:62192"/>
    </reaction>
</comment>
<reference evidence="24" key="2">
    <citation type="submission" date="2015-05" db="EMBL/GenBank/DDBJ databases">
        <authorList>
            <person name="Wang D.B."/>
            <person name="Wang M."/>
        </authorList>
    </citation>
    <scope>NUCLEOTIDE SEQUENCE</scope>
</reference>
<feature type="transmembrane region" description="Helical" evidence="20">
    <location>
        <begin position="6"/>
        <end position="28"/>
    </location>
</feature>
<evidence type="ECO:0000256" key="2">
    <source>
        <dbReference type="ARBA" id="ARBA00004454"/>
    </source>
</evidence>
<feature type="transmembrane region" description="Helical" evidence="20">
    <location>
        <begin position="145"/>
        <end position="166"/>
    </location>
</feature>
<evidence type="ECO:0000256" key="9">
    <source>
        <dbReference type="ARBA" id="ARBA00022692"/>
    </source>
</evidence>
<comment type="subcellular location">
    <subcellularLocation>
        <location evidence="2 20">Plastid</location>
        <location evidence="2 20">Chloroplast thylakoid membrane</location>
        <topology evidence="2 20">Multi-pass membrane protein</topology>
    </subcellularLocation>
</comment>
<feature type="transmembrane region" description="Helical" evidence="20">
    <location>
        <begin position="40"/>
        <end position="60"/>
    </location>
</feature>
<evidence type="ECO:0000256" key="14">
    <source>
        <dbReference type="ARBA" id="ARBA00022989"/>
    </source>
</evidence>
<keyword evidence="14 20" id="KW-1133">Transmembrane helix</keyword>
<feature type="transmembrane region" description="Helical" evidence="20">
    <location>
        <begin position="424"/>
        <end position="447"/>
    </location>
</feature>
<evidence type="ECO:0000256" key="13">
    <source>
        <dbReference type="ARBA" id="ARBA00022967"/>
    </source>
</evidence>
<evidence type="ECO:0000256" key="19">
    <source>
        <dbReference type="ARBA" id="ARBA00048026"/>
    </source>
</evidence>
<dbReference type="InterPro" id="IPR001750">
    <property type="entry name" value="ND/Mrp_TM"/>
</dbReference>